<dbReference type="SUPFAM" id="SSF53822">
    <property type="entry name" value="Periplasmic binding protein-like I"/>
    <property type="match status" value="1"/>
</dbReference>
<comment type="similarity">
    <text evidence="1">Belongs to the leucine-binding protein family.</text>
</comment>
<dbReference type="InterPro" id="IPR028081">
    <property type="entry name" value="Leu-bd"/>
</dbReference>
<dbReference type="PANTHER" id="PTHR30483:SF6">
    <property type="entry name" value="PERIPLASMIC BINDING PROTEIN OF ABC TRANSPORTER FOR NATURAL AMINO ACIDS"/>
    <property type="match status" value="1"/>
</dbReference>
<comment type="caution">
    <text evidence="5">The sequence shown here is derived from an EMBL/GenBank/DDBJ whole genome shotgun (WGS) entry which is preliminary data.</text>
</comment>
<evidence type="ECO:0000256" key="3">
    <source>
        <dbReference type="SAM" id="SignalP"/>
    </source>
</evidence>
<dbReference type="InterPro" id="IPR051010">
    <property type="entry name" value="BCAA_transport"/>
</dbReference>
<dbReference type="CDD" id="cd06327">
    <property type="entry name" value="PBP1_SBP-like"/>
    <property type="match status" value="1"/>
</dbReference>
<dbReference type="RefSeq" id="WP_106226732.1">
    <property type="nucleotide sequence ID" value="NZ_PVTV01000011.1"/>
</dbReference>
<name>A0A2T0XKI6_9BURK</name>
<accession>A0A2T0XKI6</accession>
<organism evidence="5 6">
    <name type="scientific">Jezberella montanilacus</name>
    <dbReference type="NCBI Taxonomy" id="323426"/>
    <lineage>
        <taxon>Bacteria</taxon>
        <taxon>Pseudomonadati</taxon>
        <taxon>Pseudomonadota</taxon>
        <taxon>Betaproteobacteria</taxon>
        <taxon>Burkholderiales</taxon>
        <taxon>Alcaligenaceae</taxon>
        <taxon>Jezberella</taxon>
    </lineage>
</organism>
<feature type="chain" id="PRO_5015405350" evidence="3">
    <location>
        <begin position="29"/>
        <end position="408"/>
    </location>
</feature>
<feature type="domain" description="Leucine-binding protein" evidence="4">
    <location>
        <begin position="34"/>
        <end position="371"/>
    </location>
</feature>
<keyword evidence="6" id="KW-1185">Reference proteome</keyword>
<keyword evidence="2 3" id="KW-0732">Signal</keyword>
<evidence type="ECO:0000256" key="2">
    <source>
        <dbReference type="ARBA" id="ARBA00022729"/>
    </source>
</evidence>
<reference evidence="5 6" key="1">
    <citation type="submission" date="2018-03" db="EMBL/GenBank/DDBJ databases">
        <title>Genomic Encyclopedia of Type Strains, Phase III (KMG-III): the genomes of soil and plant-associated and newly described type strains.</title>
        <authorList>
            <person name="Whitman W."/>
        </authorList>
    </citation>
    <scope>NUCLEOTIDE SEQUENCE [LARGE SCALE GENOMIC DNA]</scope>
    <source>
        <strain evidence="5 6">MWH-P2sevCIIIb</strain>
    </source>
</reference>
<dbReference type="PANTHER" id="PTHR30483">
    <property type="entry name" value="LEUCINE-SPECIFIC-BINDING PROTEIN"/>
    <property type="match status" value="1"/>
</dbReference>
<dbReference type="Proteomes" id="UP000238308">
    <property type="component" value="Unassembled WGS sequence"/>
</dbReference>
<dbReference type="EMBL" id="PVTV01000011">
    <property type="protein sequence ID" value="PRY99435.1"/>
    <property type="molecule type" value="Genomic_DNA"/>
</dbReference>
<evidence type="ECO:0000313" key="5">
    <source>
        <dbReference type="EMBL" id="PRY99435.1"/>
    </source>
</evidence>
<dbReference type="Gene3D" id="3.40.50.2300">
    <property type="match status" value="2"/>
</dbReference>
<sequence length="408" mass="43631">MKYRNTALTKVAKACLLVAGFWAGISSAEDAKPFRIGALVDMSGVYSALGGQGLVNAVKMAAEDFGGKVLGRPIEILSANYQNKVDITSARAREWFDRDDVNMIIESTDSGSALALQKIGLEKKRITIYSGSASSALTNTECTPYGIHYTYDTYALAHGTGAAVTKAGGDTWFFITADYAFGAALEKDTSEVVVANGGKILGGVRAPLTTPDFSSFLLQAQASKAKVIGLANAGTDTQNSVRQAAEFGITQSGQQLATLLMFITDIKGMGLQIAQGLTFTNGFYWDRTDATREFSKRYGERNGGNMPSMVQAGAYSATMHYLKAVAAAGTAEADAVSAKMKETEINDFFATKGKIRADGRMVHDMYLAQVKKPSESKGPWDLLTIKAIIPGDQAFRPVSESVCPLFKK</sequence>
<dbReference type="OrthoDB" id="8887944at2"/>
<proteinExistence type="inferred from homology"/>
<gene>
    <name evidence="5" type="ORF">BCM14_0880</name>
</gene>
<dbReference type="InterPro" id="IPR028082">
    <property type="entry name" value="Peripla_BP_I"/>
</dbReference>
<dbReference type="AlphaFoldDB" id="A0A2T0XKI6"/>
<evidence type="ECO:0000313" key="6">
    <source>
        <dbReference type="Proteomes" id="UP000238308"/>
    </source>
</evidence>
<protein>
    <submittedName>
        <fullName evidence="5">Amino acid/amide ABC transporter substrate-binding protein (HAAT family)</fullName>
    </submittedName>
</protein>
<evidence type="ECO:0000256" key="1">
    <source>
        <dbReference type="ARBA" id="ARBA00010062"/>
    </source>
</evidence>
<dbReference type="Pfam" id="PF13458">
    <property type="entry name" value="Peripla_BP_6"/>
    <property type="match status" value="1"/>
</dbReference>
<evidence type="ECO:0000259" key="4">
    <source>
        <dbReference type="Pfam" id="PF13458"/>
    </source>
</evidence>
<feature type="signal peptide" evidence="3">
    <location>
        <begin position="1"/>
        <end position="28"/>
    </location>
</feature>